<dbReference type="Pfam" id="PF13639">
    <property type="entry name" value="zf-RING_2"/>
    <property type="match status" value="1"/>
</dbReference>
<evidence type="ECO:0000256" key="2">
    <source>
        <dbReference type="ARBA" id="ARBA00022771"/>
    </source>
</evidence>
<feature type="compositionally biased region" description="Basic residues" evidence="5">
    <location>
        <begin position="93"/>
        <end position="105"/>
    </location>
</feature>
<dbReference type="OrthoDB" id="8062037at2759"/>
<dbReference type="SUPFAM" id="SSF57850">
    <property type="entry name" value="RING/U-box"/>
    <property type="match status" value="2"/>
</dbReference>
<keyword evidence="3" id="KW-0862">Zinc</keyword>
<dbReference type="InterPro" id="IPR013083">
    <property type="entry name" value="Znf_RING/FYVE/PHD"/>
</dbReference>
<dbReference type="CDD" id="cd16678">
    <property type="entry name" value="RING-H2_RNF32_rpt2"/>
    <property type="match status" value="1"/>
</dbReference>
<feature type="domain" description="RING-type" evidence="6">
    <location>
        <begin position="326"/>
        <end position="393"/>
    </location>
</feature>
<dbReference type="Proteomes" id="UP000288216">
    <property type="component" value="Unassembled WGS sequence"/>
</dbReference>
<comment type="caution">
    <text evidence="7">The sequence shown here is derived from an EMBL/GenBank/DDBJ whole genome shotgun (WGS) entry which is preliminary data.</text>
</comment>
<dbReference type="OMA" id="PQENDWD"/>
<dbReference type="CDD" id="cd23767">
    <property type="entry name" value="IQCD"/>
    <property type="match status" value="1"/>
</dbReference>
<dbReference type="InterPro" id="IPR000048">
    <property type="entry name" value="IQ_motif_EF-hand-BS"/>
</dbReference>
<evidence type="ECO:0000259" key="6">
    <source>
        <dbReference type="PROSITE" id="PS50089"/>
    </source>
</evidence>
<dbReference type="GO" id="GO:0008270">
    <property type="term" value="F:zinc ion binding"/>
    <property type="evidence" value="ECO:0007669"/>
    <property type="project" value="UniProtKB-KW"/>
</dbReference>
<gene>
    <name evidence="7" type="ORF">scyTo_0008147</name>
</gene>
<protein>
    <recommendedName>
        <fullName evidence="6">RING-type domain-containing protein</fullName>
    </recommendedName>
</protein>
<dbReference type="PROSITE" id="PS50089">
    <property type="entry name" value="ZF_RING_2"/>
    <property type="match status" value="2"/>
</dbReference>
<evidence type="ECO:0000313" key="8">
    <source>
        <dbReference type="Proteomes" id="UP000288216"/>
    </source>
</evidence>
<dbReference type="EMBL" id="BFAA01003065">
    <property type="protein sequence ID" value="GCB67930.1"/>
    <property type="molecule type" value="Genomic_DNA"/>
</dbReference>
<evidence type="ECO:0000256" key="5">
    <source>
        <dbReference type="SAM" id="MobiDB-lite"/>
    </source>
</evidence>
<organism evidence="7 8">
    <name type="scientific">Scyliorhinus torazame</name>
    <name type="common">Cloudy catshark</name>
    <name type="synonym">Catulus torazame</name>
    <dbReference type="NCBI Taxonomy" id="75743"/>
    <lineage>
        <taxon>Eukaryota</taxon>
        <taxon>Metazoa</taxon>
        <taxon>Chordata</taxon>
        <taxon>Craniata</taxon>
        <taxon>Vertebrata</taxon>
        <taxon>Chondrichthyes</taxon>
        <taxon>Elasmobranchii</taxon>
        <taxon>Galeomorphii</taxon>
        <taxon>Galeoidea</taxon>
        <taxon>Carcharhiniformes</taxon>
        <taxon>Scyliorhinidae</taxon>
        <taxon>Scyliorhinus</taxon>
    </lineage>
</organism>
<evidence type="ECO:0000313" key="7">
    <source>
        <dbReference type="EMBL" id="GCB67930.1"/>
    </source>
</evidence>
<keyword evidence="2 4" id="KW-0863">Zinc-finger</keyword>
<name>A0A401P4B2_SCYTO</name>
<dbReference type="PROSITE" id="PS50096">
    <property type="entry name" value="IQ"/>
    <property type="match status" value="1"/>
</dbReference>
<reference evidence="7 8" key="1">
    <citation type="journal article" date="2018" name="Nat. Ecol. Evol.">
        <title>Shark genomes provide insights into elasmobranch evolution and the origin of vertebrates.</title>
        <authorList>
            <person name="Hara Y"/>
            <person name="Yamaguchi K"/>
            <person name="Onimaru K"/>
            <person name="Kadota M"/>
            <person name="Koyanagi M"/>
            <person name="Keeley SD"/>
            <person name="Tatsumi K"/>
            <person name="Tanaka K"/>
            <person name="Motone F"/>
            <person name="Kageyama Y"/>
            <person name="Nozu R"/>
            <person name="Adachi N"/>
            <person name="Nishimura O"/>
            <person name="Nakagawa R"/>
            <person name="Tanegashima C"/>
            <person name="Kiyatake I"/>
            <person name="Matsumoto R"/>
            <person name="Murakumo K"/>
            <person name="Nishida K"/>
            <person name="Terakita A"/>
            <person name="Kuratani S"/>
            <person name="Sato K"/>
            <person name="Hyodo S Kuraku.S."/>
        </authorList>
    </citation>
    <scope>NUCLEOTIDE SEQUENCE [LARGE SCALE GENOMIC DNA]</scope>
</reference>
<dbReference type="SMART" id="SM00184">
    <property type="entry name" value="RING"/>
    <property type="match status" value="2"/>
</dbReference>
<dbReference type="PANTHER" id="PTHR14991:SF0">
    <property type="entry name" value="RING FINGER PROTEIN 32"/>
    <property type="match status" value="1"/>
</dbReference>
<evidence type="ECO:0000256" key="1">
    <source>
        <dbReference type="ARBA" id="ARBA00022723"/>
    </source>
</evidence>
<accession>A0A401P4B2</accession>
<evidence type="ECO:0000256" key="4">
    <source>
        <dbReference type="PROSITE-ProRule" id="PRU00175"/>
    </source>
</evidence>
<evidence type="ECO:0000256" key="3">
    <source>
        <dbReference type="ARBA" id="ARBA00022833"/>
    </source>
</evidence>
<dbReference type="PANTHER" id="PTHR14991">
    <property type="entry name" value="RING FINGER PROTEIN 32"/>
    <property type="match status" value="1"/>
</dbReference>
<feature type="region of interest" description="Disordered" evidence="5">
    <location>
        <begin position="83"/>
        <end position="112"/>
    </location>
</feature>
<dbReference type="Pfam" id="PF00612">
    <property type="entry name" value="IQ"/>
    <property type="match status" value="1"/>
</dbReference>
<dbReference type="CDD" id="cd16677">
    <property type="entry name" value="RING-H2_RNF32_rpt1"/>
    <property type="match status" value="1"/>
</dbReference>
<keyword evidence="1" id="KW-0479">Metal-binding</keyword>
<dbReference type="STRING" id="75743.A0A401P4B2"/>
<dbReference type="Gene3D" id="3.30.40.10">
    <property type="entry name" value="Zinc/RING finger domain, C3HC4 (zinc finger)"/>
    <property type="match status" value="2"/>
</dbReference>
<dbReference type="InterPro" id="IPR018957">
    <property type="entry name" value="Znf_C3HC4_RING-type"/>
</dbReference>
<dbReference type="InterPro" id="IPR042862">
    <property type="entry name" value="RNF32"/>
</dbReference>
<feature type="domain" description="RING-type" evidence="6">
    <location>
        <begin position="160"/>
        <end position="202"/>
    </location>
</feature>
<keyword evidence="8" id="KW-1185">Reference proteome</keyword>
<sequence>MDLNDTLSKSLTASLVPGRSTKTWKDKHISTKPDTTVLVAAALQDHIIRNLRLQNLSLSDTFKTKQRTKMSCYRPIDRNTAKPVVDTGIKRREEKKKRKEEKKKRKEDEEKEYVLDPKPLSLTLAQKMGLVDAPKALLTDSEWQLVKKRSEKQGDSAQPCAICREEFGMQQQVLLSCSHVFHRICMQAFERFSGRKSCPMCRKEQYQTRVIHDGARLHRIKCATRVQAYWRGYIVRKWYKELRRTVPPKDTKLRRKFYEEKLQEINDRLVRSCDMDIDGLFSEIDKSLAISRRVLQQFERQRVHTISEEEWEQIQIKAILREVFDCPICITPLDHWSSTTCHAADERPDGREKCGQSVRKTVLLSCSHTFHYTCLKAFEDFSEGGKHNCPLCRSTYEKKIL</sequence>
<dbReference type="AlphaFoldDB" id="A0A401P4B2"/>
<dbReference type="Pfam" id="PF00097">
    <property type="entry name" value="zf-C3HC4"/>
    <property type="match status" value="1"/>
</dbReference>
<proteinExistence type="predicted"/>
<dbReference type="InterPro" id="IPR001841">
    <property type="entry name" value="Znf_RING"/>
</dbReference>